<feature type="transmembrane region" description="Helical" evidence="10">
    <location>
        <begin position="519"/>
        <end position="550"/>
    </location>
</feature>
<dbReference type="EMBL" id="JASPKZ010000802">
    <property type="protein sequence ID" value="KAJ9599510.1"/>
    <property type="molecule type" value="Genomic_DNA"/>
</dbReference>
<reference evidence="11" key="2">
    <citation type="submission" date="2023-05" db="EMBL/GenBank/DDBJ databases">
        <authorList>
            <person name="Fouks B."/>
        </authorList>
    </citation>
    <scope>NUCLEOTIDE SEQUENCE</scope>
    <source>
        <strain evidence="11">Stay&amp;Tobe</strain>
        <tissue evidence="11">Testes</tissue>
    </source>
</reference>
<evidence type="ECO:0000256" key="7">
    <source>
        <dbReference type="ARBA" id="ARBA00023136"/>
    </source>
</evidence>
<feature type="region of interest" description="Disordered" evidence="9">
    <location>
        <begin position="909"/>
        <end position="956"/>
    </location>
</feature>
<feature type="transmembrane region" description="Helical" evidence="10">
    <location>
        <begin position="406"/>
        <end position="431"/>
    </location>
</feature>
<keyword evidence="12" id="KW-1185">Reference proteome</keyword>
<feature type="compositionally biased region" description="Low complexity" evidence="9">
    <location>
        <begin position="867"/>
        <end position="886"/>
    </location>
</feature>
<feature type="transmembrane region" description="Helical" evidence="10">
    <location>
        <begin position="166"/>
        <end position="184"/>
    </location>
</feature>
<evidence type="ECO:0000256" key="10">
    <source>
        <dbReference type="SAM" id="Phobius"/>
    </source>
</evidence>
<feature type="transmembrane region" description="Helical" evidence="10">
    <location>
        <begin position="595"/>
        <end position="613"/>
    </location>
</feature>
<comment type="subcellular location">
    <subcellularLocation>
        <location evidence="1">Membrane</location>
        <topology evidence="1">Multi-pass membrane protein</topology>
    </subcellularLocation>
</comment>
<dbReference type="PROSITE" id="PS50267">
    <property type="entry name" value="NA_NEUROTRAN_SYMP_3"/>
    <property type="match status" value="1"/>
</dbReference>
<evidence type="ECO:0000313" key="11">
    <source>
        <dbReference type="EMBL" id="KAJ9599510.1"/>
    </source>
</evidence>
<feature type="binding site" evidence="8">
    <location>
        <position position="151"/>
    </location>
    <ligand>
        <name>Na(+)</name>
        <dbReference type="ChEBI" id="CHEBI:29101"/>
        <label>1</label>
    </ligand>
</feature>
<feature type="non-terminal residue" evidence="11">
    <location>
        <position position="1"/>
    </location>
</feature>
<evidence type="ECO:0000256" key="2">
    <source>
        <dbReference type="ARBA" id="ARBA00006459"/>
    </source>
</evidence>
<comment type="caution">
    <text evidence="11">The sequence shown here is derived from an EMBL/GenBank/DDBJ whole genome shotgun (WGS) entry which is preliminary data.</text>
</comment>
<dbReference type="GO" id="GO:0015179">
    <property type="term" value="F:L-amino acid transmembrane transporter activity"/>
    <property type="evidence" value="ECO:0007669"/>
    <property type="project" value="TreeGrafter"/>
</dbReference>
<feature type="transmembrane region" description="Helical" evidence="10">
    <location>
        <begin position="295"/>
        <end position="314"/>
    </location>
</feature>
<dbReference type="GO" id="GO:0089718">
    <property type="term" value="P:amino acid import across plasma membrane"/>
    <property type="evidence" value="ECO:0007669"/>
    <property type="project" value="TreeGrafter"/>
</dbReference>
<sequence>GEDAERSRGLRRPSWLRASMRRITHFQLAEPPSNTLPPLATPDTVLDILESNRRPNSAPGGGSAEPVAVESPSSEDDDDEEEEEEDVSSSSDGARSPRHQQAQQEPEETENSGGNPYLSSEIKVISSPLGEWPHSLSSMLASLGCTLGLFNISRFAILSLHFGANFIVQFLILTLILGIPLYTLNTCLGQCLCSGVMDMWHISPIFQGVGIALIVSQALIGIYSIVGISWMFIYFRDSFITKVDRYRWAEPYQPFREDITMNSTAHLEQTVPDYLHGIVLQRQNLASSESSFGHVKFQVAFNLAVVWMIVFVSLSKGLKSYGKVVYVFSLFPVFGMLVLCTKLLGLTPTSVTHQVFPETMWSEFFLNSRSWVAALSEVFFTWGLLGAAAMQVASHNRHKHLLSRDTSLVIVLTLAVLLLAAFLGNTCVALLNSHGYEYVPSSFEHPSTYGFLQKRSDLSPRFANTPVRYMSHTTLIAGTRIIVPSGDQRHQSGYQVLRLATELVPSTLALLGANTVSPFWAVLFYFVIILFGIAQQVCIWHCVITGIMAINAESLKSWETTITFFSCAGGFILGLPMTTELGIFVVYFLDYAVGCAWWIMVLYLLEIIAVFVVRGRPYSGETVVATLFNRAGCLQMWAAPLLIFTWNVILPIALIVSCIVVLNMRQFQVPMIYMTGGKYWVWDTWAVWPHGISGIMHNVMASIVYIASMCQLICERIQLLYRPSLPRQNVLSTPSSPANSATSAPPVTSNTLPTPAAETSVGPIEDPPPKYTPPPSYTTATGARRLPHSVISYLHNLIVYFNFRIAKLLRQSFRRSMRRLTNALSDNSNNTQPPPPDYAAVLVEINRTLQDRDEQESNQGSSISVGRTSTLTNRTSTLPNRTSTLPNRTSNLPNRTSTMTAADVAHILRSSTRRNTQRNRDAERLVDGATPIHQDRGNSPPTLRTETESKPENSSYWTLSNQIFSADSPM</sequence>
<feature type="transmembrane region" description="Helical" evidence="10">
    <location>
        <begin position="371"/>
        <end position="394"/>
    </location>
</feature>
<evidence type="ECO:0000256" key="3">
    <source>
        <dbReference type="ARBA" id="ARBA00022448"/>
    </source>
</evidence>
<feature type="compositionally biased region" description="Acidic residues" evidence="9">
    <location>
        <begin position="73"/>
        <end position="87"/>
    </location>
</feature>
<proteinExistence type="inferred from homology"/>
<comment type="similarity">
    <text evidence="2">Belongs to the sodium:neurotransmitter symporter (SNF) (TC 2.A.22) family.</text>
</comment>
<feature type="transmembrane region" description="Helical" evidence="10">
    <location>
        <begin position="634"/>
        <end position="662"/>
    </location>
</feature>
<dbReference type="PRINTS" id="PR00176">
    <property type="entry name" value="NANEUSMPORT"/>
</dbReference>
<name>A0AAD8AI52_DIPPU</name>
<feature type="region of interest" description="Disordered" evidence="9">
    <location>
        <begin position="850"/>
        <end position="895"/>
    </location>
</feature>
<feature type="transmembrane region" description="Helical" evidence="10">
    <location>
        <begin position="562"/>
        <end position="589"/>
    </location>
</feature>
<dbReference type="GO" id="GO:0005886">
    <property type="term" value="C:plasma membrane"/>
    <property type="evidence" value="ECO:0007669"/>
    <property type="project" value="TreeGrafter"/>
</dbReference>
<dbReference type="AlphaFoldDB" id="A0AAD8AI52"/>
<accession>A0AAD8AI52</accession>
<organism evidence="11 12">
    <name type="scientific">Diploptera punctata</name>
    <name type="common">Pacific beetle cockroach</name>
    <dbReference type="NCBI Taxonomy" id="6984"/>
    <lineage>
        <taxon>Eukaryota</taxon>
        <taxon>Metazoa</taxon>
        <taxon>Ecdysozoa</taxon>
        <taxon>Arthropoda</taxon>
        <taxon>Hexapoda</taxon>
        <taxon>Insecta</taxon>
        <taxon>Pterygota</taxon>
        <taxon>Neoptera</taxon>
        <taxon>Polyneoptera</taxon>
        <taxon>Dictyoptera</taxon>
        <taxon>Blattodea</taxon>
        <taxon>Blaberoidea</taxon>
        <taxon>Blaberidae</taxon>
        <taxon>Diplopterinae</taxon>
        <taxon>Diploptera</taxon>
    </lineage>
</organism>
<feature type="compositionally biased region" description="Pro residues" evidence="9">
    <location>
        <begin position="765"/>
        <end position="776"/>
    </location>
</feature>
<dbReference type="Pfam" id="PF00209">
    <property type="entry name" value="SNF"/>
    <property type="match status" value="1"/>
</dbReference>
<keyword evidence="5" id="KW-0769">Symport</keyword>
<keyword evidence="7 10" id="KW-0472">Membrane</keyword>
<dbReference type="SUPFAM" id="SSF161070">
    <property type="entry name" value="SNF-like"/>
    <property type="match status" value="1"/>
</dbReference>
<evidence type="ECO:0000256" key="8">
    <source>
        <dbReference type="PIRSR" id="PIRSR600175-1"/>
    </source>
</evidence>
<gene>
    <name evidence="11" type="ORF">L9F63_009982</name>
</gene>
<dbReference type="PANTHER" id="PTHR11616:SF323">
    <property type="entry name" value="SODIUM-DEPENDENT TRANSPORTER BEDRAGGLED"/>
    <property type="match status" value="1"/>
</dbReference>
<feature type="transmembrane region" description="Helical" evidence="10">
    <location>
        <begin position="326"/>
        <end position="351"/>
    </location>
</feature>
<feature type="compositionally biased region" description="Low complexity" evidence="9">
    <location>
        <begin position="732"/>
        <end position="749"/>
    </location>
</feature>
<feature type="transmembrane region" description="Helical" evidence="10">
    <location>
        <begin position="205"/>
        <end position="233"/>
    </location>
</feature>
<dbReference type="InterPro" id="IPR037272">
    <property type="entry name" value="SNS_sf"/>
</dbReference>
<keyword evidence="8" id="KW-0479">Metal-binding</keyword>
<keyword evidence="6 10" id="KW-1133">Transmembrane helix</keyword>
<feature type="compositionally biased region" description="Polar residues" evidence="9">
    <location>
        <begin position="857"/>
        <end position="866"/>
    </location>
</feature>
<feature type="region of interest" description="Disordered" evidence="9">
    <location>
        <begin position="731"/>
        <end position="780"/>
    </location>
</feature>
<feature type="region of interest" description="Disordered" evidence="9">
    <location>
        <begin position="26"/>
        <end position="117"/>
    </location>
</feature>
<dbReference type="GO" id="GO:0046872">
    <property type="term" value="F:metal ion binding"/>
    <property type="evidence" value="ECO:0007669"/>
    <property type="project" value="UniProtKB-KW"/>
</dbReference>
<evidence type="ECO:0000256" key="6">
    <source>
        <dbReference type="ARBA" id="ARBA00022989"/>
    </source>
</evidence>
<dbReference type="GO" id="GO:0005283">
    <property type="term" value="F:amino acid:sodium symporter activity"/>
    <property type="evidence" value="ECO:0007669"/>
    <property type="project" value="TreeGrafter"/>
</dbReference>
<evidence type="ECO:0000256" key="9">
    <source>
        <dbReference type="SAM" id="MobiDB-lite"/>
    </source>
</evidence>
<keyword evidence="8" id="KW-0915">Sodium</keyword>
<reference evidence="11" key="1">
    <citation type="journal article" date="2023" name="IScience">
        <title>Live-bearing cockroach genome reveals convergent evolutionary mechanisms linked to viviparity in insects and beyond.</title>
        <authorList>
            <person name="Fouks B."/>
            <person name="Harrison M.C."/>
            <person name="Mikhailova A.A."/>
            <person name="Marchal E."/>
            <person name="English S."/>
            <person name="Carruthers M."/>
            <person name="Jennings E.C."/>
            <person name="Chiamaka E.L."/>
            <person name="Frigard R.A."/>
            <person name="Pippel M."/>
            <person name="Attardo G.M."/>
            <person name="Benoit J.B."/>
            <person name="Bornberg-Bauer E."/>
            <person name="Tobe S.S."/>
        </authorList>
    </citation>
    <scope>NUCLEOTIDE SEQUENCE</scope>
    <source>
        <strain evidence="11">Stay&amp;Tobe</strain>
    </source>
</reference>
<dbReference type="PANTHER" id="PTHR11616">
    <property type="entry name" value="SODIUM/CHLORIDE DEPENDENT TRANSPORTER"/>
    <property type="match status" value="1"/>
</dbReference>
<dbReference type="InterPro" id="IPR000175">
    <property type="entry name" value="Na/ntran_symport"/>
</dbReference>
<evidence type="ECO:0000313" key="12">
    <source>
        <dbReference type="Proteomes" id="UP001233999"/>
    </source>
</evidence>
<protein>
    <submittedName>
        <fullName evidence="11">Uncharacterized protein</fullName>
    </submittedName>
</protein>
<evidence type="ECO:0000256" key="5">
    <source>
        <dbReference type="ARBA" id="ARBA00022847"/>
    </source>
</evidence>
<keyword evidence="4 10" id="KW-0812">Transmembrane</keyword>
<keyword evidence="3" id="KW-0813">Transport</keyword>
<feature type="binding site" evidence="8">
    <location>
        <position position="144"/>
    </location>
    <ligand>
        <name>Na(+)</name>
        <dbReference type="ChEBI" id="CHEBI:29101"/>
        <label>1</label>
    </ligand>
</feature>
<evidence type="ECO:0000256" key="4">
    <source>
        <dbReference type="ARBA" id="ARBA00022692"/>
    </source>
</evidence>
<feature type="non-terminal residue" evidence="11">
    <location>
        <position position="970"/>
    </location>
</feature>
<evidence type="ECO:0000256" key="1">
    <source>
        <dbReference type="ARBA" id="ARBA00004141"/>
    </source>
</evidence>
<dbReference type="Proteomes" id="UP001233999">
    <property type="component" value="Unassembled WGS sequence"/>
</dbReference>
<feature type="transmembrane region" description="Helical" evidence="10">
    <location>
        <begin position="695"/>
        <end position="714"/>
    </location>
</feature>